<dbReference type="SUPFAM" id="SSF46785">
    <property type="entry name" value="Winged helix' DNA-binding domain"/>
    <property type="match status" value="1"/>
</dbReference>
<dbReference type="GO" id="GO:0003700">
    <property type="term" value="F:DNA-binding transcription factor activity"/>
    <property type="evidence" value="ECO:0007669"/>
    <property type="project" value="InterPro"/>
</dbReference>
<reference evidence="6 7" key="1">
    <citation type="submission" date="2019-09" db="EMBL/GenBank/DDBJ databases">
        <authorList>
            <person name="Leyn A S."/>
        </authorList>
    </citation>
    <scope>NUCLEOTIDE SEQUENCE [LARGE SCALE GENOMIC DNA]</scope>
    <source>
        <strain evidence="6">AA231_1</strain>
    </source>
</reference>
<dbReference type="InterPro" id="IPR000835">
    <property type="entry name" value="HTH_MarR-typ"/>
</dbReference>
<sequence length="177" mass="19610">MQAISAATYDHRVTPRAPERKPPADEPFGLDRDLGWALRVVSGAFRRTATDSVAALPGGPRGYLVLMAVASGPPRSQLALAQQLTLNKTVMTYLLDDLEAEGLLTRQPDPVDRRARRVLITEKGTRALEEARERLGKAEARLLADLDPAEAQQLRTLLERVAQTAHREEHDDCRLQD</sequence>
<dbReference type="GO" id="GO:0003677">
    <property type="term" value="F:DNA binding"/>
    <property type="evidence" value="ECO:0007669"/>
    <property type="project" value="UniProtKB-KW"/>
</dbReference>
<feature type="region of interest" description="Disordered" evidence="4">
    <location>
        <begin position="1"/>
        <end position="28"/>
    </location>
</feature>
<dbReference type="InterPro" id="IPR036390">
    <property type="entry name" value="WH_DNA-bd_sf"/>
</dbReference>
<dbReference type="PRINTS" id="PR00598">
    <property type="entry name" value="HTHMARR"/>
</dbReference>
<keyword evidence="7" id="KW-1185">Reference proteome</keyword>
<organism evidence="6 7">
    <name type="scientific">Amycolatopsis camponoti</name>
    <dbReference type="NCBI Taxonomy" id="2606593"/>
    <lineage>
        <taxon>Bacteria</taxon>
        <taxon>Bacillati</taxon>
        <taxon>Actinomycetota</taxon>
        <taxon>Actinomycetes</taxon>
        <taxon>Pseudonocardiales</taxon>
        <taxon>Pseudonocardiaceae</taxon>
        <taxon>Amycolatopsis</taxon>
    </lineage>
</organism>
<keyword evidence="1" id="KW-0805">Transcription regulation</keyword>
<dbReference type="InterPro" id="IPR039422">
    <property type="entry name" value="MarR/SlyA-like"/>
</dbReference>
<evidence type="ECO:0000256" key="2">
    <source>
        <dbReference type="ARBA" id="ARBA00023125"/>
    </source>
</evidence>
<keyword evidence="3" id="KW-0804">Transcription</keyword>
<feature type="domain" description="HTH marR-type" evidence="5">
    <location>
        <begin position="31"/>
        <end position="163"/>
    </location>
</feature>
<evidence type="ECO:0000259" key="5">
    <source>
        <dbReference type="PROSITE" id="PS50995"/>
    </source>
</evidence>
<dbReference type="PROSITE" id="PS50995">
    <property type="entry name" value="HTH_MARR_2"/>
    <property type="match status" value="1"/>
</dbReference>
<evidence type="ECO:0000313" key="7">
    <source>
        <dbReference type="Proteomes" id="UP000399805"/>
    </source>
</evidence>
<dbReference type="AlphaFoldDB" id="A0A6I8LW15"/>
<evidence type="ECO:0000256" key="1">
    <source>
        <dbReference type="ARBA" id="ARBA00023015"/>
    </source>
</evidence>
<dbReference type="Gene3D" id="1.10.10.10">
    <property type="entry name" value="Winged helix-like DNA-binding domain superfamily/Winged helix DNA-binding domain"/>
    <property type="match status" value="1"/>
</dbReference>
<dbReference type="EMBL" id="CABVGP010000002">
    <property type="protein sequence ID" value="VVJ20783.1"/>
    <property type="molecule type" value="Genomic_DNA"/>
</dbReference>
<dbReference type="InterPro" id="IPR036388">
    <property type="entry name" value="WH-like_DNA-bd_sf"/>
</dbReference>
<dbReference type="PANTHER" id="PTHR33164:SF64">
    <property type="entry name" value="TRANSCRIPTIONAL REGULATOR SLYA"/>
    <property type="match status" value="1"/>
</dbReference>
<accession>A0A6I8LW15</accession>
<feature type="compositionally biased region" description="Basic and acidic residues" evidence="4">
    <location>
        <begin position="9"/>
        <end position="28"/>
    </location>
</feature>
<dbReference type="SMART" id="SM00347">
    <property type="entry name" value="HTH_MARR"/>
    <property type="match status" value="1"/>
</dbReference>
<evidence type="ECO:0000256" key="3">
    <source>
        <dbReference type="ARBA" id="ARBA00023163"/>
    </source>
</evidence>
<evidence type="ECO:0000256" key="4">
    <source>
        <dbReference type="SAM" id="MobiDB-lite"/>
    </source>
</evidence>
<gene>
    <name evidence="6" type="ORF">AA23TX_05804</name>
</gene>
<dbReference type="GO" id="GO:0006950">
    <property type="term" value="P:response to stress"/>
    <property type="evidence" value="ECO:0007669"/>
    <property type="project" value="TreeGrafter"/>
</dbReference>
<dbReference type="PANTHER" id="PTHR33164">
    <property type="entry name" value="TRANSCRIPTIONAL REGULATOR, MARR FAMILY"/>
    <property type="match status" value="1"/>
</dbReference>
<keyword evidence="2" id="KW-0238">DNA-binding</keyword>
<proteinExistence type="predicted"/>
<dbReference type="Pfam" id="PF12802">
    <property type="entry name" value="MarR_2"/>
    <property type="match status" value="1"/>
</dbReference>
<dbReference type="Proteomes" id="UP000399805">
    <property type="component" value="Unassembled WGS sequence"/>
</dbReference>
<name>A0A6I8LW15_9PSEU</name>
<protein>
    <submittedName>
        <fullName evidence="6">Transcriptional regulator</fullName>
    </submittedName>
</protein>
<evidence type="ECO:0000313" key="6">
    <source>
        <dbReference type="EMBL" id="VVJ20783.1"/>
    </source>
</evidence>